<dbReference type="RefSeq" id="WP_052112063.1">
    <property type="nucleotide sequence ID" value="NZ_AVPK01000004.1"/>
</dbReference>
<keyword evidence="5" id="KW-1185">Reference proteome</keyword>
<keyword evidence="2" id="KW-0067">ATP-binding</keyword>
<keyword evidence="2" id="KW-0547">Nucleotide-binding</keyword>
<reference evidence="4 5" key="1">
    <citation type="submission" date="2013-08" db="EMBL/GenBank/DDBJ databases">
        <title>The genome sequence of Knoellia subterranea.</title>
        <authorList>
            <person name="Zhu W."/>
            <person name="Wang G."/>
        </authorList>
    </citation>
    <scope>NUCLEOTIDE SEQUENCE [LARGE SCALE GENOMIC DNA]</scope>
    <source>
        <strain evidence="4 5">KCTC 19937</strain>
    </source>
</reference>
<dbReference type="SUPFAM" id="SSF140931">
    <property type="entry name" value="Fic-like"/>
    <property type="match status" value="1"/>
</dbReference>
<feature type="binding site" evidence="2">
    <location>
        <begin position="233"/>
        <end position="234"/>
    </location>
    <ligand>
        <name>ATP</name>
        <dbReference type="ChEBI" id="CHEBI:30616"/>
    </ligand>
</feature>
<proteinExistence type="predicted"/>
<organism evidence="4 5">
    <name type="scientific">Knoellia subterranea KCTC 19937</name>
    <dbReference type="NCBI Taxonomy" id="1385521"/>
    <lineage>
        <taxon>Bacteria</taxon>
        <taxon>Bacillati</taxon>
        <taxon>Actinomycetota</taxon>
        <taxon>Actinomycetes</taxon>
        <taxon>Micrococcales</taxon>
        <taxon>Intrasporangiaceae</taxon>
        <taxon>Knoellia</taxon>
    </lineage>
</organism>
<dbReference type="EMBL" id="AVPK01000004">
    <property type="protein sequence ID" value="KGN37734.1"/>
    <property type="molecule type" value="Genomic_DNA"/>
</dbReference>
<evidence type="ECO:0000256" key="2">
    <source>
        <dbReference type="PIRSR" id="PIRSR640198-2"/>
    </source>
</evidence>
<dbReference type="Pfam" id="PF02661">
    <property type="entry name" value="Fic"/>
    <property type="match status" value="1"/>
</dbReference>
<protein>
    <recommendedName>
        <fullName evidence="3">Fido domain-containing protein</fullName>
    </recommendedName>
</protein>
<evidence type="ECO:0000259" key="3">
    <source>
        <dbReference type="PROSITE" id="PS51459"/>
    </source>
</evidence>
<comment type="caution">
    <text evidence="4">The sequence shown here is derived from an EMBL/GenBank/DDBJ whole genome shotgun (WGS) entry which is preliminary data.</text>
</comment>
<feature type="active site" evidence="1">
    <location>
        <position position="191"/>
    </location>
</feature>
<dbReference type="Proteomes" id="UP000030011">
    <property type="component" value="Unassembled WGS sequence"/>
</dbReference>
<dbReference type="AlphaFoldDB" id="A0A0A0JLU0"/>
<dbReference type="Gene3D" id="1.10.3290.10">
    <property type="entry name" value="Fido-like domain"/>
    <property type="match status" value="1"/>
</dbReference>
<dbReference type="GO" id="GO:0005524">
    <property type="term" value="F:ATP binding"/>
    <property type="evidence" value="ECO:0007669"/>
    <property type="project" value="UniProtKB-KW"/>
</dbReference>
<dbReference type="PANTHER" id="PTHR13504">
    <property type="entry name" value="FIDO DOMAIN-CONTAINING PROTEIN DDB_G0283145"/>
    <property type="match status" value="1"/>
</dbReference>
<gene>
    <name evidence="4" type="ORF">N803_11800</name>
</gene>
<dbReference type="InterPro" id="IPR040198">
    <property type="entry name" value="Fido_containing"/>
</dbReference>
<dbReference type="InterPro" id="IPR003812">
    <property type="entry name" value="Fido"/>
</dbReference>
<sequence length="393" mass="44199">MSSLFQAPRLDAEDLGVIADIADMRTRLASWLRTPRRWAGGLRRTTQARAIQGSNSIEGYDVSDEDAVAAVDDEEPLSADGRTWAEIVGYRRVMTYVLHMAADPAFRLDAHTLRSMHFMLLEHDLSKSPGQYRHGEIYVERDETGERVYQGPAPEEVPDLVDALTADLGTPQDVDPMVRAAMAHLNLVMIHPYRDGNGRMARVLQTLVLTQRNTPEPIFSSIEEWLGANTEDYYRVLAATGAGAWHPERDAHLWVKFCLRAHHMQAQTVERRLDEASIVGARVEELLKAHGLPERTFDPVFDAALGLRVRRPGYVKRSGVEERTATRDLKLLVDKGLLDALGNTRGRYYVAAGEVRDLATTARQRRAKLEDPYPWLMDRIRDVARANDVGPLS</sequence>
<evidence type="ECO:0000256" key="1">
    <source>
        <dbReference type="PIRSR" id="PIRSR640198-1"/>
    </source>
</evidence>
<dbReference type="OrthoDB" id="9813719at2"/>
<dbReference type="eggNOG" id="COG3177">
    <property type="taxonomic scope" value="Bacteria"/>
</dbReference>
<dbReference type="PROSITE" id="PS51459">
    <property type="entry name" value="FIDO"/>
    <property type="match status" value="1"/>
</dbReference>
<feature type="binding site" evidence="2">
    <location>
        <begin position="195"/>
        <end position="202"/>
    </location>
    <ligand>
        <name>ATP</name>
        <dbReference type="ChEBI" id="CHEBI:30616"/>
    </ligand>
</feature>
<accession>A0A0A0JLU0</accession>
<evidence type="ECO:0000313" key="5">
    <source>
        <dbReference type="Proteomes" id="UP000030011"/>
    </source>
</evidence>
<name>A0A0A0JLU0_9MICO</name>
<dbReference type="PANTHER" id="PTHR13504:SF38">
    <property type="entry name" value="FIDO DOMAIN-CONTAINING PROTEIN"/>
    <property type="match status" value="1"/>
</dbReference>
<dbReference type="STRING" id="1385521.N803_11800"/>
<evidence type="ECO:0000313" key="4">
    <source>
        <dbReference type="EMBL" id="KGN37734.1"/>
    </source>
</evidence>
<dbReference type="InterPro" id="IPR036597">
    <property type="entry name" value="Fido-like_dom_sf"/>
</dbReference>
<feature type="domain" description="Fido" evidence="3">
    <location>
        <begin position="108"/>
        <end position="260"/>
    </location>
</feature>